<keyword evidence="3" id="KW-1185">Reference proteome</keyword>
<evidence type="ECO:0000313" key="2">
    <source>
        <dbReference type="Ensembl" id="ENSCMIP00000008502.1"/>
    </source>
</evidence>
<dbReference type="SUPFAM" id="SSF48403">
    <property type="entry name" value="Ankyrin repeat"/>
    <property type="match status" value="1"/>
</dbReference>
<reference evidence="3" key="1">
    <citation type="journal article" date="2006" name="Science">
        <title>Ancient noncoding elements conserved in the human genome.</title>
        <authorList>
            <person name="Venkatesh B."/>
            <person name="Kirkness E.F."/>
            <person name="Loh Y.H."/>
            <person name="Halpern A.L."/>
            <person name="Lee A.P."/>
            <person name="Johnson J."/>
            <person name="Dandona N."/>
            <person name="Viswanathan L.D."/>
            <person name="Tay A."/>
            <person name="Venter J.C."/>
            <person name="Strausberg R.L."/>
            <person name="Brenner S."/>
        </authorList>
    </citation>
    <scope>NUCLEOTIDE SEQUENCE [LARGE SCALE GENOMIC DNA]</scope>
</reference>
<dbReference type="Proteomes" id="UP000314986">
    <property type="component" value="Unassembled WGS sequence"/>
</dbReference>
<dbReference type="InParanoid" id="A0A4W3H009"/>
<dbReference type="InterPro" id="IPR039269">
    <property type="entry name" value="ANKFN1"/>
</dbReference>
<dbReference type="InterPro" id="IPR036770">
    <property type="entry name" value="Ankyrin_rpt-contain_sf"/>
</dbReference>
<reference evidence="3" key="3">
    <citation type="journal article" date="2014" name="Nature">
        <title>Elephant shark genome provides unique insights into gnathostome evolution.</title>
        <authorList>
            <consortium name="International Elephant Shark Genome Sequencing Consortium"/>
            <person name="Venkatesh B."/>
            <person name="Lee A.P."/>
            <person name="Ravi V."/>
            <person name="Maurya A.K."/>
            <person name="Lian M.M."/>
            <person name="Swann J.B."/>
            <person name="Ohta Y."/>
            <person name="Flajnik M.F."/>
            <person name="Sutoh Y."/>
            <person name="Kasahara M."/>
            <person name="Hoon S."/>
            <person name="Gangu V."/>
            <person name="Roy S.W."/>
            <person name="Irimia M."/>
            <person name="Korzh V."/>
            <person name="Kondrychyn I."/>
            <person name="Lim Z.W."/>
            <person name="Tay B.H."/>
            <person name="Tohari S."/>
            <person name="Kong K.W."/>
            <person name="Ho S."/>
            <person name="Lorente-Galdos B."/>
            <person name="Quilez J."/>
            <person name="Marques-Bonet T."/>
            <person name="Raney B.J."/>
            <person name="Ingham P.W."/>
            <person name="Tay A."/>
            <person name="Hillier L.W."/>
            <person name="Minx P."/>
            <person name="Boehm T."/>
            <person name="Wilson R.K."/>
            <person name="Brenner S."/>
            <person name="Warren W.C."/>
        </authorList>
    </citation>
    <scope>NUCLEOTIDE SEQUENCE [LARGE SCALE GENOMIC DNA]</scope>
</reference>
<dbReference type="PANTHER" id="PTHR21437">
    <property type="entry name" value="WIDE AWAKE"/>
    <property type="match status" value="1"/>
</dbReference>
<accession>A0A4W3H009</accession>
<dbReference type="PROSITE" id="PS50088">
    <property type="entry name" value="ANK_REPEAT"/>
    <property type="match status" value="1"/>
</dbReference>
<dbReference type="AlphaFoldDB" id="A0A4W3H009"/>
<dbReference type="GeneTree" id="ENSGT00940000163984"/>
<protein>
    <submittedName>
        <fullName evidence="2">Uncharacterized protein</fullName>
    </submittedName>
</protein>
<dbReference type="PROSITE" id="PS50297">
    <property type="entry name" value="ANK_REP_REGION"/>
    <property type="match status" value="1"/>
</dbReference>
<dbReference type="PANTHER" id="PTHR21437:SF3">
    <property type="entry name" value="ANKYRIN REPEAT AND FIBRONECTIN TYPE-III DOMAIN-CONTAINING PROTEIN 1"/>
    <property type="match status" value="1"/>
</dbReference>
<reference evidence="3" key="2">
    <citation type="journal article" date="2007" name="PLoS Biol.">
        <title>Survey sequencing and comparative analysis of the elephant shark (Callorhinchus milii) genome.</title>
        <authorList>
            <person name="Venkatesh B."/>
            <person name="Kirkness E.F."/>
            <person name="Loh Y.H."/>
            <person name="Halpern A.L."/>
            <person name="Lee A.P."/>
            <person name="Johnson J."/>
            <person name="Dandona N."/>
            <person name="Viswanathan L.D."/>
            <person name="Tay A."/>
            <person name="Venter J.C."/>
            <person name="Strausberg R.L."/>
            <person name="Brenner S."/>
        </authorList>
    </citation>
    <scope>NUCLEOTIDE SEQUENCE [LARGE SCALE GENOMIC DNA]</scope>
</reference>
<dbReference type="InterPro" id="IPR002110">
    <property type="entry name" value="Ankyrin_rpt"/>
</dbReference>
<keyword evidence="1" id="KW-0040">ANK repeat</keyword>
<dbReference type="GO" id="GO:0000132">
    <property type="term" value="P:establishment of mitotic spindle orientation"/>
    <property type="evidence" value="ECO:0007669"/>
    <property type="project" value="TreeGrafter"/>
</dbReference>
<dbReference type="Gene3D" id="1.25.40.20">
    <property type="entry name" value="Ankyrin repeat-containing domain"/>
    <property type="match status" value="1"/>
</dbReference>
<dbReference type="GO" id="GO:0005819">
    <property type="term" value="C:spindle"/>
    <property type="evidence" value="ECO:0007669"/>
    <property type="project" value="TreeGrafter"/>
</dbReference>
<feature type="repeat" description="ANK" evidence="1">
    <location>
        <begin position="18"/>
        <end position="43"/>
    </location>
</feature>
<dbReference type="STRING" id="7868.ENSCMIP00000008502"/>
<dbReference type="Ensembl" id="ENSCMIT00000008741.1">
    <property type="protein sequence ID" value="ENSCMIP00000008502.1"/>
    <property type="gene ID" value="ENSCMIG00000004565.1"/>
</dbReference>
<sequence length="147" mass="16350">MLRQHSAQDLDLNTPNSEGLVPLDIAIMTNNVPVARILLKAGAKESPHFVSLESRALHLDRLVEEAQERGDELSTQLHNEVLSLERPETEKLLKAWEWRHKLYQRMRAGFQHASQCHKVHAAQCGDSTSLSVIIKCPGGVGRGNTNG</sequence>
<name>A0A4W3H009_CALMI</name>
<organism evidence="2 3">
    <name type="scientific">Callorhinchus milii</name>
    <name type="common">Ghost shark</name>
    <dbReference type="NCBI Taxonomy" id="7868"/>
    <lineage>
        <taxon>Eukaryota</taxon>
        <taxon>Metazoa</taxon>
        <taxon>Chordata</taxon>
        <taxon>Craniata</taxon>
        <taxon>Vertebrata</taxon>
        <taxon>Chondrichthyes</taxon>
        <taxon>Holocephali</taxon>
        <taxon>Chimaeriformes</taxon>
        <taxon>Callorhinchidae</taxon>
        <taxon>Callorhinchus</taxon>
    </lineage>
</organism>
<reference evidence="2" key="5">
    <citation type="submission" date="2025-09" db="UniProtKB">
        <authorList>
            <consortium name="Ensembl"/>
        </authorList>
    </citation>
    <scope>IDENTIFICATION</scope>
</reference>
<reference evidence="2" key="4">
    <citation type="submission" date="2025-08" db="UniProtKB">
        <authorList>
            <consortium name="Ensembl"/>
        </authorList>
    </citation>
    <scope>IDENTIFICATION</scope>
</reference>
<evidence type="ECO:0000256" key="1">
    <source>
        <dbReference type="PROSITE-ProRule" id="PRU00023"/>
    </source>
</evidence>
<proteinExistence type="predicted"/>
<dbReference type="GO" id="GO:0061172">
    <property type="term" value="P:regulation of establishment of bipolar cell polarity"/>
    <property type="evidence" value="ECO:0007669"/>
    <property type="project" value="TreeGrafter"/>
</dbReference>
<evidence type="ECO:0000313" key="3">
    <source>
        <dbReference type="Proteomes" id="UP000314986"/>
    </source>
</evidence>